<evidence type="ECO:0000313" key="2">
    <source>
        <dbReference type="EMBL" id="SHN68797.1"/>
    </source>
</evidence>
<dbReference type="EMBL" id="LT670849">
    <property type="protein sequence ID" value="SHN68797.1"/>
    <property type="molecule type" value="Genomic_DNA"/>
</dbReference>
<sequence>MRKIVLALLGVALIAGSTTQVAFAKSHHHVRHERQYSSERFMNSNAAEEPATQAGGGMGGWGSMTGFN</sequence>
<accession>A0A1M7TDP7</accession>
<protein>
    <submittedName>
        <fullName evidence="2">Uncharacterized protein</fullName>
    </submittedName>
</protein>
<keyword evidence="3" id="KW-1185">Reference proteome</keyword>
<name>A0A1M7TDP7_9BRAD</name>
<keyword evidence="1" id="KW-0732">Signal</keyword>
<proteinExistence type="predicted"/>
<feature type="signal peptide" evidence="1">
    <location>
        <begin position="1"/>
        <end position="24"/>
    </location>
</feature>
<dbReference type="AlphaFoldDB" id="A0A1M7TDP7"/>
<reference evidence="3" key="1">
    <citation type="submission" date="2016-11" db="EMBL/GenBank/DDBJ databases">
        <authorList>
            <person name="Varghese N."/>
            <person name="Submissions S."/>
        </authorList>
    </citation>
    <scope>NUCLEOTIDE SEQUENCE [LARGE SCALE GENOMIC DNA]</scope>
    <source>
        <strain evidence="3">GAS401</strain>
    </source>
</reference>
<organism evidence="2 3">
    <name type="scientific">Bradyrhizobium erythrophlei</name>
    <dbReference type="NCBI Taxonomy" id="1437360"/>
    <lineage>
        <taxon>Bacteria</taxon>
        <taxon>Pseudomonadati</taxon>
        <taxon>Pseudomonadota</taxon>
        <taxon>Alphaproteobacteria</taxon>
        <taxon>Hyphomicrobiales</taxon>
        <taxon>Nitrobacteraceae</taxon>
        <taxon>Bradyrhizobium</taxon>
    </lineage>
</organism>
<dbReference type="RefSeq" id="WP_156898422.1">
    <property type="nucleotide sequence ID" value="NZ_LT670849.1"/>
</dbReference>
<feature type="chain" id="PRO_5012975068" evidence="1">
    <location>
        <begin position="25"/>
        <end position="68"/>
    </location>
</feature>
<dbReference type="Proteomes" id="UP000184096">
    <property type="component" value="Chromosome I"/>
</dbReference>
<evidence type="ECO:0000313" key="3">
    <source>
        <dbReference type="Proteomes" id="UP000184096"/>
    </source>
</evidence>
<evidence type="ECO:0000256" key="1">
    <source>
        <dbReference type="SAM" id="SignalP"/>
    </source>
</evidence>
<gene>
    <name evidence="2" type="ORF">SAMN05444170_1431</name>
</gene>